<evidence type="ECO:0000256" key="2">
    <source>
        <dbReference type="PROSITE-ProRule" id="PRU00504"/>
    </source>
</evidence>
<dbReference type="Gene3D" id="2.120.10.30">
    <property type="entry name" value="TolB, C-terminal domain"/>
    <property type="match status" value="3"/>
</dbReference>
<gene>
    <name evidence="5" type="ORF">DSM112329_01169</name>
</gene>
<dbReference type="InterPro" id="IPR050952">
    <property type="entry name" value="TRIM-NHL_E3_ligases"/>
</dbReference>
<dbReference type="InterPro" id="IPR001258">
    <property type="entry name" value="NHL_repeat"/>
</dbReference>
<feature type="signal peptide" evidence="4">
    <location>
        <begin position="1"/>
        <end position="21"/>
    </location>
</feature>
<dbReference type="AlphaFoldDB" id="A0AAU7ARR9"/>
<organism evidence="5">
    <name type="scientific">Paraconexibacter sp. AEG42_29</name>
    <dbReference type="NCBI Taxonomy" id="2997339"/>
    <lineage>
        <taxon>Bacteria</taxon>
        <taxon>Bacillati</taxon>
        <taxon>Actinomycetota</taxon>
        <taxon>Thermoleophilia</taxon>
        <taxon>Solirubrobacterales</taxon>
        <taxon>Paraconexibacteraceae</taxon>
        <taxon>Paraconexibacter</taxon>
    </lineage>
</organism>
<dbReference type="PROSITE" id="PS51125">
    <property type="entry name" value="NHL"/>
    <property type="match status" value="6"/>
</dbReference>
<feature type="repeat" description="NHL" evidence="2">
    <location>
        <begin position="83"/>
        <end position="127"/>
    </location>
</feature>
<accession>A0AAU7ARR9</accession>
<protein>
    <recommendedName>
        <fullName evidence="6">SMP-30/Gluconolactonase/LRE-like region domain-containing protein</fullName>
    </recommendedName>
</protein>
<dbReference type="Pfam" id="PF17170">
    <property type="entry name" value="DUF5128"/>
    <property type="match status" value="1"/>
</dbReference>
<feature type="region of interest" description="Disordered" evidence="3">
    <location>
        <begin position="625"/>
        <end position="681"/>
    </location>
</feature>
<keyword evidence="4" id="KW-0732">Signal</keyword>
<dbReference type="CDD" id="cd05819">
    <property type="entry name" value="NHL"/>
    <property type="match status" value="1"/>
</dbReference>
<evidence type="ECO:0000256" key="4">
    <source>
        <dbReference type="SAM" id="SignalP"/>
    </source>
</evidence>
<dbReference type="InterPro" id="IPR010620">
    <property type="entry name" value="SBBP_repeat"/>
</dbReference>
<dbReference type="SUPFAM" id="SSF101898">
    <property type="entry name" value="NHL repeat"/>
    <property type="match status" value="1"/>
</dbReference>
<sequence>MCATIGTAVAAGALAAPARSAADCPGTGADPTCPWTAATTVGSRADGTFRFPQAVAADAAGNVYVGDHYTGVIQVFTAEGTLLRQFGRNGTGDGELGQIGGIAVDPASGDVYVVDSETDRIMQFAAGGTFRRSVGGRGTTAGTFDFPSGPDAASPAGGGIAIANGAVYVADSGNDRIQRLSITAAAGGVDASTAVVLPIVGLLVPMGLAVTPAGVYVADDDNHRLILADEATGVVKAATAPGALDFPYGVAVDPAGNAYVANNNTTSANNRVAVFGPPAGDGTFGPPTVPTTGWGSFGTAVGRFSFPRDIAINPANGQILVADTANNRIQAFDGVGTPVAQWGASGRAPGQFTSPQRMSVSPFGDLLVADTYAYRAQVLGLDGTFGLATRTTMVTPGGVTDDHLLGAADAAYAPDGTIVVLDTRSPRIVRYDTDGRQVAAYPTPVRTTAASVRGGIAVDAAGNIWISDPIGDRLLQFDAGGSQIAATGSSGSAPGQFDDPEGVRIDPEGNVWVADAGNNRVQKLSATGQPLLSLTYPGTSPPDAAASIALDGQGHVFAASATRHRVVQMNATTGAQVARFGTRGTAAGEFLRPLGVAVQCDGTLVVADTDNNRLQRFTLAAAPANACRERPASPVPPDPTVPTTPTVPATPTTPAPPVTTTPTTPTTPTVPPASPKPAPRPAKIALRIGAATTKTLTRRTIRLTVGCNVRCALTVRGTLKASLGGPAVRLGGVPTTALTVQGGRARTVTFTVPRAAAATLARRLTRRGRKGLVLAVTVRATRTGAKASTRNQTFRLVA</sequence>
<feature type="repeat" description="NHL" evidence="2">
    <location>
        <begin position="44"/>
        <end position="79"/>
    </location>
</feature>
<evidence type="ECO:0000256" key="3">
    <source>
        <dbReference type="SAM" id="MobiDB-lite"/>
    </source>
</evidence>
<dbReference type="EMBL" id="CP114014">
    <property type="protein sequence ID" value="XAY04336.1"/>
    <property type="molecule type" value="Genomic_DNA"/>
</dbReference>
<evidence type="ECO:0000256" key="1">
    <source>
        <dbReference type="ARBA" id="ARBA00022737"/>
    </source>
</evidence>
<keyword evidence="1" id="KW-0677">Repeat</keyword>
<feature type="repeat" description="NHL" evidence="2">
    <location>
        <begin position="295"/>
        <end position="335"/>
    </location>
</feature>
<feature type="repeat" description="NHL" evidence="2">
    <location>
        <begin position="577"/>
        <end position="620"/>
    </location>
</feature>
<reference evidence="5" key="1">
    <citation type="submission" date="2022-12" db="EMBL/GenBank/DDBJ databases">
        <title>Paraconexibacter alkalitolerans sp. nov. and Baekduia alba sp. nov., isolated from soil and emended description of the genera Paraconexibacter (Chun et al., 2020) and Baekduia (An et al., 2020).</title>
        <authorList>
            <person name="Vieira S."/>
            <person name="Huber K.J."/>
            <person name="Geppert A."/>
            <person name="Wolf J."/>
            <person name="Neumann-Schaal M."/>
            <person name="Muesken M."/>
            <person name="Overmann J."/>
        </authorList>
    </citation>
    <scope>NUCLEOTIDE SEQUENCE</scope>
    <source>
        <strain evidence="5">AEG42_29</strain>
    </source>
</reference>
<feature type="repeat" description="NHL" evidence="2">
    <location>
        <begin position="488"/>
        <end position="527"/>
    </location>
</feature>
<evidence type="ECO:0000313" key="5">
    <source>
        <dbReference type="EMBL" id="XAY04336.1"/>
    </source>
</evidence>
<dbReference type="PANTHER" id="PTHR24104">
    <property type="entry name" value="E3 UBIQUITIN-PROTEIN LIGASE NHLRC1-RELATED"/>
    <property type="match status" value="1"/>
</dbReference>
<dbReference type="Pfam" id="PF01436">
    <property type="entry name" value="NHL"/>
    <property type="match status" value="3"/>
</dbReference>
<dbReference type="Pfam" id="PF06739">
    <property type="entry name" value="SBBP"/>
    <property type="match status" value="1"/>
</dbReference>
<name>A0AAU7ARR9_9ACTN</name>
<feature type="chain" id="PRO_5043604984" description="SMP-30/Gluconolactonase/LRE-like region domain-containing protein" evidence="4">
    <location>
        <begin position="22"/>
        <end position="798"/>
    </location>
</feature>
<dbReference type="GO" id="GO:0008270">
    <property type="term" value="F:zinc ion binding"/>
    <property type="evidence" value="ECO:0007669"/>
    <property type="project" value="UniProtKB-KW"/>
</dbReference>
<evidence type="ECO:0008006" key="6">
    <source>
        <dbReference type="Google" id="ProtNLM"/>
    </source>
</evidence>
<proteinExistence type="predicted"/>
<feature type="compositionally biased region" description="Pro residues" evidence="3">
    <location>
        <begin position="668"/>
        <end position="680"/>
    </location>
</feature>
<feature type="repeat" description="NHL" evidence="2">
    <location>
        <begin position="343"/>
        <end position="382"/>
    </location>
</feature>
<dbReference type="KEGG" id="parq:DSM112329_01169"/>
<dbReference type="PANTHER" id="PTHR24104:SF25">
    <property type="entry name" value="PROTEIN LIN-41"/>
    <property type="match status" value="1"/>
</dbReference>
<feature type="compositionally biased region" description="Pro residues" evidence="3">
    <location>
        <begin position="633"/>
        <end position="642"/>
    </location>
</feature>
<dbReference type="InterPro" id="IPR011042">
    <property type="entry name" value="6-blade_b-propeller_TolB-like"/>
</dbReference>
<dbReference type="SUPFAM" id="SSF63825">
    <property type="entry name" value="YWTD domain"/>
    <property type="match status" value="1"/>
</dbReference>